<dbReference type="EMBL" id="QUBR01000002">
    <property type="protein sequence ID" value="REK70369.1"/>
    <property type="molecule type" value="Genomic_DNA"/>
</dbReference>
<evidence type="ECO:0000313" key="2">
    <source>
        <dbReference type="EMBL" id="REK70369.1"/>
    </source>
</evidence>
<protein>
    <recommendedName>
        <fullName evidence="4">SDR family NAD(P)-dependent oxidoreductase</fullName>
    </recommendedName>
</protein>
<comment type="caution">
    <text evidence="2">The sequence shown here is derived from an EMBL/GenBank/DDBJ whole genome shotgun (WGS) entry which is preliminary data.</text>
</comment>
<evidence type="ECO:0000313" key="3">
    <source>
        <dbReference type="Proteomes" id="UP000265581"/>
    </source>
</evidence>
<dbReference type="Gene3D" id="3.40.50.720">
    <property type="entry name" value="NAD(P)-binding Rossmann-like Domain"/>
    <property type="match status" value="1"/>
</dbReference>
<feature type="region of interest" description="Disordered" evidence="1">
    <location>
        <begin position="222"/>
        <end position="242"/>
    </location>
</feature>
<organism evidence="2 3">
    <name type="scientific">Aeromicrobium endophyticum</name>
    <dbReference type="NCBI Taxonomy" id="2292704"/>
    <lineage>
        <taxon>Bacteria</taxon>
        <taxon>Bacillati</taxon>
        <taxon>Actinomycetota</taxon>
        <taxon>Actinomycetes</taxon>
        <taxon>Propionibacteriales</taxon>
        <taxon>Nocardioidaceae</taxon>
        <taxon>Aeromicrobium</taxon>
    </lineage>
</organism>
<dbReference type="RefSeq" id="WP_119704963.1">
    <property type="nucleotide sequence ID" value="NZ_JBHSOI010000002.1"/>
</dbReference>
<name>A0A371P351_9ACTN</name>
<gene>
    <name evidence="2" type="ORF">DX116_14595</name>
</gene>
<dbReference type="Proteomes" id="UP000265581">
    <property type="component" value="Unassembled WGS sequence"/>
</dbReference>
<dbReference type="OrthoDB" id="3783800at2"/>
<dbReference type="SUPFAM" id="SSF51735">
    <property type="entry name" value="NAD(P)-binding Rossmann-fold domains"/>
    <property type="match status" value="1"/>
</dbReference>
<evidence type="ECO:0008006" key="4">
    <source>
        <dbReference type="Google" id="ProtNLM"/>
    </source>
</evidence>
<reference evidence="2 3" key="1">
    <citation type="submission" date="2018-08" db="EMBL/GenBank/DDBJ databases">
        <title>Aeromicrobium sp. M2KJ-4, whole genome shotgun sequence.</title>
        <authorList>
            <person name="Tuo L."/>
        </authorList>
    </citation>
    <scope>NUCLEOTIDE SEQUENCE [LARGE SCALE GENOMIC DNA]</scope>
    <source>
        <strain evidence="2 3">M2KJ-4</strain>
    </source>
</reference>
<sequence>MSTRTTIVTGPRTRAGLAVSRRAVVNGDAVYLVARDADDCAALSGGDASVLRIDQDMALLGAGDGEVRLVVCALGPVHPGPSRGELEAQHVARDLGGIERVLAATAGRPVAVVLISSVIALAPGPDRRHYGGWKCLVEQQLADVVARTSAHATFSVVYPGRIVDGTSRRGLLGLHTTYRGLAATIDRLGRSSRTRVSGVDARLWLVAHAVRLLLTPVLPPRASTPGPSLELHLSASDRNGLP</sequence>
<dbReference type="AlphaFoldDB" id="A0A371P351"/>
<evidence type="ECO:0000256" key="1">
    <source>
        <dbReference type="SAM" id="MobiDB-lite"/>
    </source>
</evidence>
<keyword evidence="3" id="KW-1185">Reference proteome</keyword>
<proteinExistence type="predicted"/>
<dbReference type="InterPro" id="IPR036291">
    <property type="entry name" value="NAD(P)-bd_dom_sf"/>
</dbReference>
<accession>A0A371P351</accession>